<accession>A0A914ACJ4</accession>
<proteinExistence type="predicted"/>
<dbReference type="GO" id="GO:0046474">
    <property type="term" value="P:glycerophospholipid biosynthetic process"/>
    <property type="evidence" value="ECO:0007669"/>
    <property type="project" value="TreeGrafter"/>
</dbReference>
<dbReference type="InterPro" id="IPR023214">
    <property type="entry name" value="HAD_sf"/>
</dbReference>
<dbReference type="PANTHER" id="PTHR14269">
    <property type="entry name" value="CDP-DIACYLGLYCEROL--GLYCEROL-3-PHOSPHATE 3-PHOSPHATIDYLTRANSFERASE-RELATED"/>
    <property type="match status" value="1"/>
</dbReference>
<keyword evidence="4" id="KW-1185">Reference proteome</keyword>
<evidence type="ECO:0000256" key="2">
    <source>
        <dbReference type="ARBA" id="ARBA00069384"/>
    </source>
</evidence>
<dbReference type="InterPro" id="IPR036412">
    <property type="entry name" value="HAD-like_sf"/>
</dbReference>
<dbReference type="InterPro" id="IPR006353">
    <property type="entry name" value="HAD-SF_hydro_IIA_CECR5"/>
</dbReference>
<dbReference type="Gene3D" id="3.40.50.1000">
    <property type="entry name" value="HAD superfamily/HAD-like"/>
    <property type="match status" value="2"/>
</dbReference>
<dbReference type="OrthoDB" id="10251048at2759"/>
<dbReference type="Pfam" id="PF13344">
    <property type="entry name" value="Hydrolase_6"/>
    <property type="match status" value="1"/>
</dbReference>
<dbReference type="NCBIfam" id="TIGR01460">
    <property type="entry name" value="HAD-SF-IIA"/>
    <property type="match status" value="1"/>
</dbReference>
<evidence type="ECO:0000313" key="4">
    <source>
        <dbReference type="Proteomes" id="UP000887568"/>
    </source>
</evidence>
<dbReference type="OMA" id="WPFHDLT"/>
<dbReference type="GeneID" id="119732130"/>
<dbReference type="FunFam" id="3.40.50.1000:FF:000081">
    <property type="entry name" value="Haloacid dehalogenase like hydrolase domain containing 5"/>
    <property type="match status" value="1"/>
</dbReference>
<dbReference type="Proteomes" id="UP000887568">
    <property type="component" value="Unplaced"/>
</dbReference>
<organism evidence="3 4">
    <name type="scientific">Patiria miniata</name>
    <name type="common">Bat star</name>
    <name type="synonym">Asterina miniata</name>
    <dbReference type="NCBI Taxonomy" id="46514"/>
    <lineage>
        <taxon>Eukaryota</taxon>
        <taxon>Metazoa</taxon>
        <taxon>Echinodermata</taxon>
        <taxon>Eleutherozoa</taxon>
        <taxon>Asterozoa</taxon>
        <taxon>Asteroidea</taxon>
        <taxon>Valvatacea</taxon>
        <taxon>Valvatida</taxon>
        <taxon>Asterinidae</taxon>
        <taxon>Patiria</taxon>
    </lineage>
</organism>
<dbReference type="InterPro" id="IPR006357">
    <property type="entry name" value="HAD-SF_hydro_IIA"/>
</dbReference>
<dbReference type="RefSeq" id="XP_038061453.1">
    <property type="nucleotide sequence ID" value="XM_038205525.1"/>
</dbReference>
<sequence>MAAAARSLQRILPRNCSHLKSCISVFNHPKRFFSIRTELHSKHPPFGILFDIDGVIVRGKRILNEAVEAFQKLSDGEGHLRVPVVFVTNAGNKLRQNKAKQLTEWLGIKIHPDQVVMSHSPLKMFPQFHDKHVLVSGQGPIKEIAKGLGFTRVTTVEEVRDMFPHLDMVDHQRRVPAPNANIEIFLPRIEAVVLFGEPVRWETNLQLILDMLITNGQLNHTPDHVPYPNMPVLGCNVDLMWMSEAHLPRLGHGSFMVCLESLYKKITGRDLLYTVLTGKPSQITYHCAENVLSQQARAMGCQGPLRTLYAIGDNPMTDIYGANLYNQYLTAKAAKGLQKPGSRQPAAIRQGVVMSDPHDDIHIETSAQVDVSDHPVHEIDDHVCESEALMTDNFDDGYPVTMESVLVYTGLHSKPGEVGQMDEAHLELDHGHRDFEFNKALIQPTITAQHVRDAVDIIFDREGFK</sequence>
<evidence type="ECO:0000313" key="3">
    <source>
        <dbReference type="EnsemblMetazoa" id="XP_038061453.1"/>
    </source>
</evidence>
<evidence type="ECO:0000256" key="1">
    <source>
        <dbReference type="ARBA" id="ARBA00022729"/>
    </source>
</evidence>
<dbReference type="CTD" id="27440"/>
<reference evidence="3" key="1">
    <citation type="submission" date="2022-11" db="UniProtKB">
        <authorList>
            <consortium name="EnsemblMetazoa"/>
        </authorList>
    </citation>
    <scope>IDENTIFICATION</scope>
</reference>
<keyword evidence="1" id="KW-0732">Signal</keyword>
<dbReference type="NCBIfam" id="TIGR01456">
    <property type="entry name" value="CECR5"/>
    <property type="match status" value="1"/>
</dbReference>
<dbReference type="GO" id="GO:0005739">
    <property type="term" value="C:mitochondrion"/>
    <property type="evidence" value="ECO:0007669"/>
    <property type="project" value="TreeGrafter"/>
</dbReference>
<dbReference type="EnsemblMetazoa" id="XM_038205525.1">
    <property type="protein sequence ID" value="XP_038061453.1"/>
    <property type="gene ID" value="LOC119732130"/>
</dbReference>
<name>A0A914ACJ4_PATMI</name>
<dbReference type="InterPro" id="IPR050324">
    <property type="entry name" value="CDP-alcohol_PTase-I"/>
</dbReference>
<protein>
    <recommendedName>
        <fullName evidence="2">Haloacid dehalogenase-like hydrolase domain-containing 5</fullName>
    </recommendedName>
</protein>
<dbReference type="SUPFAM" id="SSF56784">
    <property type="entry name" value="HAD-like"/>
    <property type="match status" value="1"/>
</dbReference>
<dbReference type="PANTHER" id="PTHR14269:SF4">
    <property type="entry name" value="CAT EYE SYNDROME CRITICAL REGION PROTEIN 5"/>
    <property type="match status" value="1"/>
</dbReference>
<dbReference type="AlphaFoldDB" id="A0A914ACJ4"/>